<dbReference type="RefSeq" id="WP_202652807.1">
    <property type="nucleotide sequence ID" value="NZ_JAESWB010000045.1"/>
</dbReference>
<dbReference type="Pfam" id="PF02589">
    <property type="entry name" value="LUD_dom"/>
    <property type="match status" value="1"/>
</dbReference>
<dbReference type="InterPro" id="IPR022823">
    <property type="entry name" value="LutC"/>
</dbReference>
<dbReference type="PANTHER" id="PTHR43682:SF1">
    <property type="entry name" value="LACTATE UTILIZATION PROTEIN C"/>
    <property type="match status" value="1"/>
</dbReference>
<dbReference type="SUPFAM" id="SSF100950">
    <property type="entry name" value="NagB/RpiA/CoA transferase-like"/>
    <property type="match status" value="1"/>
</dbReference>
<sequence length="239" mass="26869">MVGTIQNRDQFLNQIANRLNRPRITIPIERPNWKYQPQYDVFKDTSQDELLEILKKQCKIIHTKIFTTDLAGLPGVVNDVVTEYGGGPVVTWKDERFSKWGLDPLMKQQWPAHNIELFEWDYTLGDENIHKAENANVGITISEITLAESGTVVLFSDKDKGRTVSFLPATSIMLIPKSSLVPRITQAAVKMREIFQETGHVASCINFITGPSNSADIELNLVVGVHGPIKATYIVIHDL</sequence>
<protein>
    <recommendedName>
        <fullName evidence="1">Lactate utilization protein C</fullName>
    </recommendedName>
</protein>
<dbReference type="InterPro" id="IPR024185">
    <property type="entry name" value="FTHF_cligase-like_sf"/>
</dbReference>
<dbReference type="InterPro" id="IPR037171">
    <property type="entry name" value="NagB/RpiA_transferase-like"/>
</dbReference>
<feature type="domain" description="LUD" evidence="2">
    <location>
        <begin position="52"/>
        <end position="236"/>
    </location>
</feature>
<reference evidence="3 4" key="1">
    <citation type="submission" date="2021-01" db="EMBL/GenBank/DDBJ databases">
        <title>Genome public.</title>
        <authorList>
            <person name="Liu C."/>
            <person name="Sun Q."/>
        </authorList>
    </citation>
    <scope>NUCLEOTIDE SEQUENCE [LARGE SCALE GENOMIC DNA]</scope>
    <source>
        <strain evidence="3 4">YIM B02564</strain>
    </source>
</reference>
<evidence type="ECO:0000259" key="2">
    <source>
        <dbReference type="Pfam" id="PF02589"/>
    </source>
</evidence>
<comment type="caution">
    <text evidence="3">The sequence shown here is derived from an EMBL/GenBank/DDBJ whole genome shotgun (WGS) entry which is preliminary data.</text>
</comment>
<evidence type="ECO:0000256" key="1">
    <source>
        <dbReference type="HAMAP-Rule" id="MF_02104"/>
    </source>
</evidence>
<evidence type="ECO:0000313" key="4">
    <source>
        <dbReference type="Proteomes" id="UP000623967"/>
    </source>
</evidence>
<organism evidence="3 4">
    <name type="scientific">Neobacillus paridis</name>
    <dbReference type="NCBI Taxonomy" id="2803862"/>
    <lineage>
        <taxon>Bacteria</taxon>
        <taxon>Bacillati</taxon>
        <taxon>Bacillota</taxon>
        <taxon>Bacilli</taxon>
        <taxon>Bacillales</taxon>
        <taxon>Bacillaceae</taxon>
        <taxon>Neobacillus</taxon>
    </lineage>
</organism>
<gene>
    <name evidence="1" type="primary">lutC</name>
    <name evidence="3" type="ORF">JK635_04560</name>
</gene>
<dbReference type="EMBL" id="JAESWB010000045">
    <property type="protein sequence ID" value="MBL4951513.1"/>
    <property type="molecule type" value="Genomic_DNA"/>
</dbReference>
<dbReference type="Gene3D" id="3.40.50.10420">
    <property type="entry name" value="NagB/RpiA/CoA transferase-like"/>
    <property type="match status" value="1"/>
</dbReference>
<keyword evidence="4" id="KW-1185">Reference proteome</keyword>
<evidence type="ECO:0000313" key="3">
    <source>
        <dbReference type="EMBL" id="MBL4951513.1"/>
    </source>
</evidence>
<dbReference type="InterPro" id="IPR003741">
    <property type="entry name" value="LUD_dom"/>
</dbReference>
<comment type="similarity">
    <text evidence="1">Belongs to the LutC/YkgG family.</text>
</comment>
<comment type="function">
    <text evidence="1">Is involved in L-lactate degradation and allows cells to grow with lactate as the sole carbon source.</text>
</comment>
<name>A0ABS1TK01_9BACI</name>
<accession>A0ABS1TK01</accession>
<dbReference type="Proteomes" id="UP000623967">
    <property type="component" value="Unassembled WGS sequence"/>
</dbReference>
<proteinExistence type="inferred from homology"/>
<dbReference type="PANTHER" id="PTHR43682">
    <property type="entry name" value="LACTATE UTILIZATION PROTEIN C"/>
    <property type="match status" value="1"/>
</dbReference>
<dbReference type="HAMAP" id="MF_02104">
    <property type="entry name" value="LutC"/>
    <property type="match status" value="1"/>
</dbReference>